<feature type="region of interest" description="Disordered" evidence="1">
    <location>
        <begin position="73"/>
        <end position="93"/>
    </location>
</feature>
<dbReference type="GO" id="GO:0008017">
    <property type="term" value="F:microtubule binding"/>
    <property type="evidence" value="ECO:0007669"/>
    <property type="project" value="TreeGrafter"/>
</dbReference>
<reference evidence="3" key="1">
    <citation type="submission" date="2019-08" db="EMBL/GenBank/DDBJ databases">
        <title>Reference gene set and small RNA set construction with multiple tissues from Davidia involucrata Baill.</title>
        <authorList>
            <person name="Yang H."/>
            <person name="Zhou C."/>
            <person name="Li G."/>
            <person name="Wang J."/>
            <person name="Gao P."/>
            <person name="Wang M."/>
            <person name="Wang R."/>
            <person name="Zhao Y."/>
        </authorList>
    </citation>
    <scope>NUCLEOTIDE SEQUENCE</scope>
    <source>
        <tissue evidence="3">Mixed with DoveR01_LX</tissue>
    </source>
</reference>
<protein>
    <recommendedName>
        <fullName evidence="2">TPX2 central domain-containing protein</fullName>
    </recommendedName>
</protein>
<proteinExistence type="predicted"/>
<accession>A0A5B7BQ17</accession>
<dbReference type="EMBL" id="GHES01040501">
    <property type="protein sequence ID" value="MPA71060.1"/>
    <property type="molecule type" value="Transcribed_RNA"/>
</dbReference>
<dbReference type="GO" id="GO:0005880">
    <property type="term" value="C:nuclear microtubule"/>
    <property type="evidence" value="ECO:0007669"/>
    <property type="project" value="TreeGrafter"/>
</dbReference>
<dbReference type="InterPro" id="IPR027330">
    <property type="entry name" value="TPX2_central_dom"/>
</dbReference>
<dbReference type="PANTHER" id="PTHR14326">
    <property type="entry name" value="TARGETING PROTEIN FOR XKLP2"/>
    <property type="match status" value="1"/>
</dbReference>
<evidence type="ECO:0000256" key="1">
    <source>
        <dbReference type="SAM" id="MobiDB-lite"/>
    </source>
</evidence>
<evidence type="ECO:0000313" key="3">
    <source>
        <dbReference type="EMBL" id="MPA71060.1"/>
    </source>
</evidence>
<feature type="region of interest" description="Disordered" evidence="1">
    <location>
        <begin position="113"/>
        <end position="144"/>
    </location>
</feature>
<dbReference type="PANTHER" id="PTHR14326:SF55">
    <property type="entry name" value="CELL CYCLE REGULATED MICROTUBULE ASSOCIATED PROTEIN"/>
    <property type="match status" value="1"/>
</dbReference>
<dbReference type="GO" id="GO:0090307">
    <property type="term" value="P:mitotic spindle assembly"/>
    <property type="evidence" value="ECO:0007669"/>
    <property type="project" value="TreeGrafter"/>
</dbReference>
<dbReference type="GO" id="GO:0060236">
    <property type="term" value="P:regulation of mitotic spindle organization"/>
    <property type="evidence" value="ECO:0007669"/>
    <property type="project" value="InterPro"/>
</dbReference>
<dbReference type="Pfam" id="PF12214">
    <property type="entry name" value="TPX2_importin"/>
    <property type="match status" value="1"/>
</dbReference>
<name>A0A5B7BQ17_DAVIN</name>
<organism evidence="3">
    <name type="scientific">Davidia involucrata</name>
    <name type="common">Dove tree</name>
    <dbReference type="NCBI Taxonomy" id="16924"/>
    <lineage>
        <taxon>Eukaryota</taxon>
        <taxon>Viridiplantae</taxon>
        <taxon>Streptophyta</taxon>
        <taxon>Embryophyta</taxon>
        <taxon>Tracheophyta</taxon>
        <taxon>Spermatophyta</taxon>
        <taxon>Magnoliopsida</taxon>
        <taxon>eudicotyledons</taxon>
        <taxon>Gunneridae</taxon>
        <taxon>Pentapetalae</taxon>
        <taxon>asterids</taxon>
        <taxon>Cornales</taxon>
        <taxon>Nyssaceae</taxon>
        <taxon>Davidia</taxon>
    </lineage>
</organism>
<dbReference type="GO" id="GO:0030295">
    <property type="term" value="F:protein kinase activator activity"/>
    <property type="evidence" value="ECO:0007669"/>
    <property type="project" value="TreeGrafter"/>
</dbReference>
<feature type="region of interest" description="Disordered" evidence="1">
    <location>
        <begin position="236"/>
        <end position="267"/>
    </location>
</feature>
<evidence type="ECO:0000259" key="2">
    <source>
        <dbReference type="Pfam" id="PF12214"/>
    </source>
</evidence>
<dbReference type="GO" id="GO:0005819">
    <property type="term" value="C:spindle"/>
    <property type="evidence" value="ECO:0007669"/>
    <property type="project" value="InterPro"/>
</dbReference>
<gene>
    <name evidence="3" type="ORF">Din_040501</name>
</gene>
<feature type="domain" description="TPX2 central" evidence="2">
    <location>
        <begin position="231"/>
        <end position="284"/>
    </location>
</feature>
<feature type="compositionally biased region" description="Low complexity" evidence="1">
    <location>
        <begin position="242"/>
        <end position="262"/>
    </location>
</feature>
<dbReference type="AlphaFoldDB" id="A0A5B7BQ17"/>
<dbReference type="InterPro" id="IPR009675">
    <property type="entry name" value="TPX2_fam"/>
</dbReference>
<sequence>MDEEMEDFIEGFFEPSGIDFDYEFDAARFFDLTRQESYSEAQEAERWFESIGSYPPSPFIIKLNWRKDIPVENANSSPKSKDGENMNSISNKSSVDMGSEVFALDENNKASISHNDMAPDITKAKTKSVAKSSKPRSSTLMKPTASHLAKLNRARGVYSSCFLGRFQKPLMKIDERSSQNLPAFECEATKRQKLESGYLRKVAHLRHQTLLLHKVPEKVGPVDANSVHPRLKVTIAREPDLETANRAQRQRTQSQRSRNNSESCEHAKSNACAFKARPLNRKVCTCSK</sequence>